<dbReference type="Proteomes" id="UP000658997">
    <property type="component" value="Unassembled WGS sequence"/>
</dbReference>
<name>A0A8H8QIE2_9BASI</name>
<feature type="compositionally biased region" description="Low complexity" evidence="5">
    <location>
        <begin position="500"/>
        <end position="523"/>
    </location>
</feature>
<feature type="region of interest" description="Disordered" evidence="5">
    <location>
        <begin position="494"/>
        <end position="551"/>
    </location>
</feature>
<evidence type="ECO:0000313" key="7">
    <source>
        <dbReference type="EMBL" id="SYW75825.1"/>
    </source>
</evidence>
<dbReference type="SUPFAM" id="SSF69572">
    <property type="entry name" value="Activating enzymes of the ubiquitin-like proteins"/>
    <property type="match status" value="1"/>
</dbReference>
<dbReference type="GO" id="GO:0005737">
    <property type="term" value="C:cytoplasm"/>
    <property type="evidence" value="ECO:0007669"/>
    <property type="project" value="TreeGrafter"/>
</dbReference>
<feature type="compositionally biased region" description="Polar residues" evidence="5">
    <location>
        <begin position="539"/>
        <end position="548"/>
    </location>
</feature>
<dbReference type="EMBL" id="ULHB01000011">
    <property type="protein sequence ID" value="SYW75825.1"/>
    <property type="molecule type" value="Genomic_DNA"/>
</dbReference>
<dbReference type="InterPro" id="IPR045886">
    <property type="entry name" value="ThiF/MoeB/HesA"/>
</dbReference>
<organism evidence="7 8">
    <name type="scientific">Ustilago bromivora</name>
    <dbReference type="NCBI Taxonomy" id="307758"/>
    <lineage>
        <taxon>Eukaryota</taxon>
        <taxon>Fungi</taxon>
        <taxon>Dikarya</taxon>
        <taxon>Basidiomycota</taxon>
        <taxon>Ustilaginomycotina</taxon>
        <taxon>Ustilaginomycetes</taxon>
        <taxon>Ustilaginales</taxon>
        <taxon>Ustilaginaceae</taxon>
        <taxon>Ustilago</taxon>
    </lineage>
</organism>
<keyword evidence="8" id="KW-1185">Reference proteome</keyword>
<comment type="pathway">
    <text evidence="1">Protein modification; protein neddylation.</text>
</comment>
<feature type="compositionally biased region" description="Polar residues" evidence="5">
    <location>
        <begin position="12"/>
        <end position="27"/>
    </location>
</feature>
<feature type="region of interest" description="Disordered" evidence="5">
    <location>
        <begin position="1"/>
        <end position="27"/>
    </location>
</feature>
<evidence type="ECO:0000259" key="6">
    <source>
        <dbReference type="Pfam" id="PF00899"/>
    </source>
</evidence>
<comment type="similarity">
    <text evidence="2">Belongs to the ubiquitin-activating E1 family. ULA1 subfamily.</text>
</comment>
<dbReference type="InterPro" id="IPR000594">
    <property type="entry name" value="ThiF_NAD_FAD-bd"/>
</dbReference>
<comment type="caution">
    <text evidence="7">The sequence shown here is derived from an EMBL/GenBank/DDBJ whole genome shotgun (WGS) entry which is preliminary data.</text>
</comment>
<evidence type="ECO:0000313" key="8">
    <source>
        <dbReference type="Proteomes" id="UP000658997"/>
    </source>
</evidence>
<evidence type="ECO:0000256" key="2">
    <source>
        <dbReference type="ARBA" id="ARBA00006868"/>
    </source>
</evidence>
<dbReference type="PANTHER" id="PTHR10953">
    <property type="entry name" value="UBIQUITIN-ACTIVATING ENZYME E1"/>
    <property type="match status" value="1"/>
</dbReference>
<evidence type="ECO:0000256" key="3">
    <source>
        <dbReference type="ARBA" id="ARBA00015407"/>
    </source>
</evidence>
<dbReference type="Pfam" id="PF00899">
    <property type="entry name" value="ThiF"/>
    <property type="match status" value="1"/>
</dbReference>
<feature type="domain" description="THIF-type NAD/FAD binding fold" evidence="6">
    <location>
        <begin position="30"/>
        <end position="651"/>
    </location>
</feature>
<dbReference type="GO" id="GO:0019781">
    <property type="term" value="F:NEDD8 activating enzyme activity"/>
    <property type="evidence" value="ECO:0007669"/>
    <property type="project" value="TreeGrafter"/>
</dbReference>
<sequence>MASLGTDPLPPTHSSITNNSQRPSAHTQRYDRQLRLWASSGQSSLERSRILVVGASALSAQILKNLVLPGIGLFVLLDDAIVNDADLGVNFFLQPGESEGKYAAEEMCRLLAEMNSSVTCSAKLQVGSKHKYDGIDLSFTDRLSSSVYSRQNPAALLQTNPGFFSGFTLVISVNQSRSFDLSLSEALWALQPPSPQVPLLRVRSAGMLAEMQISLKELGIIETHPDSVVDLRITRPFPELLDLAQQFDLNTADTMEHSHIPFPIILIKKLVEWQSTHDGNLPTSEDRDAFLKLINASRLAGNPDSENFDEAVSALGKHLWRPLASNGVGGGGVPDEVQAMFKDPACDNLTSSSTNFWILVRALREFVAASPTQSLPLSGSVPDMKATSQGYIKLQNVYRTRALQDLAQFKQLVGETCKSASVKGKIADDEIEAFVEHAGYLKLIRGRSKKQRTEEPNQEAAMLGFMDPVNPCTFQHHISFAAVDQFVEQHGRYPGVSHVSSSTSSGTSTAAPASSTSSTSEAANQAADSHRAAKRQKSETPTGETDINSIDVKMRDAAAASSSVDTSGDEEELLALAKKIATDKFSIAEDGDGWEKIEQSVQELIRSGDASLPPTTALLGGVVAQEAIKLITKQYIPADNTVIYDGIQQAIGVFRL</sequence>
<reference evidence="7" key="1">
    <citation type="submission" date="2018-08" db="EMBL/GenBank/DDBJ databases">
        <authorList>
            <person name="Guldener U."/>
        </authorList>
    </citation>
    <scope>NUCLEOTIDE SEQUENCE</scope>
    <source>
        <strain evidence="7">UB2</strain>
    </source>
</reference>
<evidence type="ECO:0000256" key="1">
    <source>
        <dbReference type="ARBA" id="ARBA00005032"/>
    </source>
</evidence>
<dbReference type="PANTHER" id="PTHR10953:SF29">
    <property type="entry name" value="NEDD8-ACTIVATING ENZYME E1 REGULATORY SUBUNIT"/>
    <property type="match status" value="1"/>
</dbReference>
<evidence type="ECO:0000256" key="4">
    <source>
        <dbReference type="ARBA" id="ARBA00022786"/>
    </source>
</evidence>
<dbReference type="FunFam" id="3.40.50.720:FF:000475">
    <property type="entry name" value="NEDD8-activating enzyme E1 regulatory subunit"/>
    <property type="match status" value="1"/>
</dbReference>
<keyword evidence="4" id="KW-0833">Ubl conjugation pathway</keyword>
<evidence type="ECO:0000256" key="5">
    <source>
        <dbReference type="SAM" id="MobiDB-lite"/>
    </source>
</evidence>
<accession>A0A8H8QIE2</accession>
<proteinExistence type="inferred from homology"/>
<protein>
    <recommendedName>
        <fullName evidence="3">NEDD8-activating enzyme E1 regulatory subunit</fullName>
    </recommendedName>
</protein>
<dbReference type="AlphaFoldDB" id="A0A8H8QIE2"/>
<gene>
    <name evidence="7" type="ORF">UBRO2_00980</name>
</gene>
<dbReference type="GO" id="GO:0045116">
    <property type="term" value="P:protein neddylation"/>
    <property type="evidence" value="ECO:0007669"/>
    <property type="project" value="TreeGrafter"/>
</dbReference>
<dbReference type="InterPro" id="IPR035985">
    <property type="entry name" value="Ubiquitin-activating_enz"/>
</dbReference>
<dbReference type="Gene3D" id="3.40.50.720">
    <property type="entry name" value="NAD(P)-binding Rossmann-like Domain"/>
    <property type="match status" value="2"/>
</dbReference>